<dbReference type="SUPFAM" id="SSF55729">
    <property type="entry name" value="Acyl-CoA N-acyltransferases (Nat)"/>
    <property type="match status" value="1"/>
</dbReference>
<dbReference type="InterPro" id="IPR000182">
    <property type="entry name" value="GNAT_dom"/>
</dbReference>
<proteinExistence type="predicted"/>
<dbReference type="RefSeq" id="WP_306826381.1">
    <property type="nucleotide sequence ID" value="NZ_JAUSRA010000001.1"/>
</dbReference>
<accession>A0ABT9MJC4</accession>
<dbReference type="PROSITE" id="PS51186">
    <property type="entry name" value="GNAT"/>
    <property type="match status" value="1"/>
</dbReference>
<organism evidence="2 3">
    <name type="scientific">Catenuloplanes nepalensis</name>
    <dbReference type="NCBI Taxonomy" id="587533"/>
    <lineage>
        <taxon>Bacteria</taxon>
        <taxon>Bacillati</taxon>
        <taxon>Actinomycetota</taxon>
        <taxon>Actinomycetes</taxon>
        <taxon>Micromonosporales</taxon>
        <taxon>Micromonosporaceae</taxon>
        <taxon>Catenuloplanes</taxon>
    </lineage>
</organism>
<name>A0ABT9MJC4_9ACTN</name>
<reference evidence="2 3" key="1">
    <citation type="submission" date="2023-07" db="EMBL/GenBank/DDBJ databases">
        <title>Sequencing the genomes of 1000 actinobacteria strains.</title>
        <authorList>
            <person name="Klenk H.-P."/>
        </authorList>
    </citation>
    <scope>NUCLEOTIDE SEQUENCE [LARGE SCALE GENOMIC DNA]</scope>
    <source>
        <strain evidence="2 3">DSM 44710</strain>
    </source>
</reference>
<keyword evidence="3" id="KW-1185">Reference proteome</keyword>
<comment type="caution">
    <text evidence="2">The sequence shown here is derived from an EMBL/GenBank/DDBJ whole genome shotgun (WGS) entry which is preliminary data.</text>
</comment>
<evidence type="ECO:0000313" key="3">
    <source>
        <dbReference type="Proteomes" id="UP001240984"/>
    </source>
</evidence>
<evidence type="ECO:0000313" key="2">
    <source>
        <dbReference type="EMBL" id="MDP9791509.1"/>
    </source>
</evidence>
<dbReference type="Proteomes" id="UP001240984">
    <property type="component" value="Unassembled WGS sequence"/>
</dbReference>
<gene>
    <name evidence="2" type="ORF">J2S43_000021</name>
</gene>
<evidence type="ECO:0000259" key="1">
    <source>
        <dbReference type="PROSITE" id="PS51186"/>
    </source>
</evidence>
<protein>
    <submittedName>
        <fullName evidence="2">RimJ/RimL family protein N-acetyltransferase</fullName>
    </submittedName>
</protein>
<dbReference type="Gene3D" id="3.40.630.30">
    <property type="match status" value="1"/>
</dbReference>
<dbReference type="InterPro" id="IPR016181">
    <property type="entry name" value="Acyl_CoA_acyltransferase"/>
</dbReference>
<feature type="domain" description="N-acetyltransferase" evidence="1">
    <location>
        <begin position="1"/>
        <end position="165"/>
    </location>
</feature>
<sequence>MLRPAEPRDRENVRRWRNHPEVRAQFLFRDVITPEGHRAWWARVAADPARRVLIYEHEGTAAGAVTFQDHDPVARTAEWGFFLDLDGLRPRNALFGAWIGLEQAAIRYALDDLNLAVLGARTLAANKPVLTLHRRNGFIEIPSRHYTTDIDGIPADVLWLELRAPTS</sequence>
<dbReference type="EMBL" id="JAUSRA010000001">
    <property type="protein sequence ID" value="MDP9791509.1"/>
    <property type="molecule type" value="Genomic_DNA"/>
</dbReference>
<dbReference type="Pfam" id="PF13302">
    <property type="entry name" value="Acetyltransf_3"/>
    <property type="match status" value="1"/>
</dbReference>